<evidence type="ECO:0000313" key="3">
    <source>
        <dbReference type="Proteomes" id="UP000030762"/>
    </source>
</evidence>
<dbReference type="OMA" id="CCETKDV"/>
<dbReference type="AlphaFoldDB" id="T0QQ08"/>
<dbReference type="Pfam" id="PF00069">
    <property type="entry name" value="Pkinase"/>
    <property type="match status" value="1"/>
</dbReference>
<accession>T0QQ08</accession>
<keyword evidence="2" id="KW-0808">Transferase</keyword>
<feature type="domain" description="Protein kinase" evidence="1">
    <location>
        <begin position="1"/>
        <end position="177"/>
    </location>
</feature>
<dbReference type="GO" id="GO:0005524">
    <property type="term" value="F:ATP binding"/>
    <property type="evidence" value="ECO:0007669"/>
    <property type="project" value="InterPro"/>
</dbReference>
<dbReference type="VEuPathDB" id="FungiDB:SDRG_02862"/>
<dbReference type="InterPro" id="IPR051681">
    <property type="entry name" value="Ser/Thr_Kinases-Pseudokinases"/>
</dbReference>
<proteinExistence type="predicted"/>
<dbReference type="OrthoDB" id="114536at2759"/>
<dbReference type="SUPFAM" id="SSF56112">
    <property type="entry name" value="Protein kinase-like (PK-like)"/>
    <property type="match status" value="1"/>
</dbReference>
<reference evidence="2 3" key="1">
    <citation type="submission" date="2012-04" db="EMBL/GenBank/DDBJ databases">
        <title>The Genome Sequence of Saprolegnia declina VS20.</title>
        <authorList>
            <consortium name="The Broad Institute Genome Sequencing Platform"/>
            <person name="Russ C."/>
            <person name="Nusbaum C."/>
            <person name="Tyler B."/>
            <person name="van West P."/>
            <person name="Dieguez-Uribeondo J."/>
            <person name="de Bruijn I."/>
            <person name="Tripathy S."/>
            <person name="Jiang R."/>
            <person name="Young S.K."/>
            <person name="Zeng Q."/>
            <person name="Gargeya S."/>
            <person name="Fitzgerald M."/>
            <person name="Haas B."/>
            <person name="Abouelleil A."/>
            <person name="Alvarado L."/>
            <person name="Arachchi H.M."/>
            <person name="Berlin A."/>
            <person name="Chapman S.B."/>
            <person name="Goldberg J."/>
            <person name="Griggs A."/>
            <person name="Gujja S."/>
            <person name="Hansen M."/>
            <person name="Howarth C."/>
            <person name="Imamovic A."/>
            <person name="Larimer J."/>
            <person name="McCowen C."/>
            <person name="Montmayeur A."/>
            <person name="Murphy C."/>
            <person name="Neiman D."/>
            <person name="Pearson M."/>
            <person name="Priest M."/>
            <person name="Roberts A."/>
            <person name="Saif S."/>
            <person name="Shea T."/>
            <person name="Sisk P."/>
            <person name="Sykes S."/>
            <person name="Wortman J."/>
            <person name="Nusbaum C."/>
            <person name="Birren B."/>
        </authorList>
    </citation>
    <scope>NUCLEOTIDE SEQUENCE [LARGE SCALE GENOMIC DNA]</scope>
    <source>
        <strain evidence="2 3">VS20</strain>
    </source>
</reference>
<keyword evidence="3" id="KW-1185">Reference proteome</keyword>
<dbReference type="EMBL" id="JH767137">
    <property type="protein sequence ID" value="EQC40214.1"/>
    <property type="molecule type" value="Genomic_DNA"/>
</dbReference>
<dbReference type="InterPro" id="IPR011009">
    <property type="entry name" value="Kinase-like_dom_sf"/>
</dbReference>
<dbReference type="PANTHER" id="PTHR44329">
    <property type="entry name" value="SERINE/THREONINE-PROTEIN KINASE TNNI3K-RELATED"/>
    <property type="match status" value="1"/>
</dbReference>
<sequence length="177" mass="19428">MKGTLRSALDTDLLDEHKTLQVALDIAHGLAYVHAQSLVHCNLKPGNIFVDHSGRSKLADFGLCCETKDVRKSIGTPQYMAPELTVFESTDEASFPVDVFAFGVLLTELNTGNVPYSEDGYVSQYALWNAVQGGRRPALRDDCPAWYRDLAIACMAAKPNARPAVADIIHTLEHQLL</sequence>
<name>T0QQ08_SAPDV</name>
<evidence type="ECO:0000313" key="2">
    <source>
        <dbReference type="EMBL" id="EQC40214.1"/>
    </source>
</evidence>
<organism evidence="2 3">
    <name type="scientific">Saprolegnia diclina (strain VS20)</name>
    <dbReference type="NCBI Taxonomy" id="1156394"/>
    <lineage>
        <taxon>Eukaryota</taxon>
        <taxon>Sar</taxon>
        <taxon>Stramenopiles</taxon>
        <taxon>Oomycota</taxon>
        <taxon>Saprolegniomycetes</taxon>
        <taxon>Saprolegniales</taxon>
        <taxon>Saprolegniaceae</taxon>
        <taxon>Saprolegnia</taxon>
    </lineage>
</organism>
<dbReference type="Gene3D" id="1.10.510.10">
    <property type="entry name" value="Transferase(Phosphotransferase) domain 1"/>
    <property type="match status" value="1"/>
</dbReference>
<evidence type="ECO:0000259" key="1">
    <source>
        <dbReference type="PROSITE" id="PS50011"/>
    </source>
</evidence>
<dbReference type="RefSeq" id="XP_008606688.1">
    <property type="nucleotide sequence ID" value="XM_008608466.1"/>
</dbReference>
<dbReference type="InterPro" id="IPR000719">
    <property type="entry name" value="Prot_kinase_dom"/>
</dbReference>
<dbReference type="Proteomes" id="UP000030762">
    <property type="component" value="Unassembled WGS sequence"/>
</dbReference>
<dbReference type="STRING" id="1156394.T0QQ08"/>
<dbReference type="eggNOG" id="KOG0192">
    <property type="taxonomic scope" value="Eukaryota"/>
</dbReference>
<dbReference type="GO" id="GO:0004674">
    <property type="term" value="F:protein serine/threonine kinase activity"/>
    <property type="evidence" value="ECO:0007669"/>
    <property type="project" value="TreeGrafter"/>
</dbReference>
<keyword evidence="2" id="KW-0418">Kinase</keyword>
<dbReference type="GeneID" id="19943589"/>
<protein>
    <submittedName>
        <fullName evidence="2">TKL protein kinase</fullName>
    </submittedName>
</protein>
<gene>
    <name evidence="2" type="ORF">SDRG_02862</name>
</gene>
<dbReference type="PROSITE" id="PS50011">
    <property type="entry name" value="PROTEIN_KINASE_DOM"/>
    <property type="match status" value="1"/>
</dbReference>
<dbReference type="InParanoid" id="T0QQ08"/>